<evidence type="ECO:0000313" key="2">
    <source>
        <dbReference type="Proteomes" id="UP001186974"/>
    </source>
</evidence>
<protein>
    <submittedName>
        <fullName evidence="1">Uncharacterized protein</fullName>
    </submittedName>
</protein>
<comment type="caution">
    <text evidence="1">The sequence shown here is derived from an EMBL/GenBank/DDBJ whole genome shotgun (WGS) entry which is preliminary data.</text>
</comment>
<evidence type="ECO:0000313" key="1">
    <source>
        <dbReference type="EMBL" id="KAK3080866.1"/>
    </source>
</evidence>
<dbReference type="Proteomes" id="UP001186974">
    <property type="component" value="Unassembled WGS sequence"/>
</dbReference>
<dbReference type="EMBL" id="JAWDJW010000370">
    <property type="protein sequence ID" value="KAK3080866.1"/>
    <property type="molecule type" value="Genomic_DNA"/>
</dbReference>
<reference evidence="1" key="1">
    <citation type="submission" date="2024-09" db="EMBL/GenBank/DDBJ databases">
        <title>Black Yeasts Isolated from many extreme environments.</title>
        <authorList>
            <person name="Coleine C."/>
            <person name="Stajich J.E."/>
            <person name="Selbmann L."/>
        </authorList>
    </citation>
    <scope>NUCLEOTIDE SEQUENCE</scope>
    <source>
        <strain evidence="1">CCFEE 5737</strain>
    </source>
</reference>
<keyword evidence="2" id="KW-1185">Reference proteome</keyword>
<accession>A0ACC3DVP0</accession>
<name>A0ACC3DVP0_9PEZI</name>
<organism evidence="1 2">
    <name type="scientific">Coniosporium uncinatum</name>
    <dbReference type="NCBI Taxonomy" id="93489"/>
    <lineage>
        <taxon>Eukaryota</taxon>
        <taxon>Fungi</taxon>
        <taxon>Dikarya</taxon>
        <taxon>Ascomycota</taxon>
        <taxon>Pezizomycotina</taxon>
        <taxon>Dothideomycetes</taxon>
        <taxon>Dothideomycetes incertae sedis</taxon>
        <taxon>Coniosporium</taxon>
    </lineage>
</organism>
<proteinExistence type="predicted"/>
<sequence length="156" mass="16328">MTFAIRRLITSSHTGASLRPSSLMAYTHRLRTTCPSGTRIPNKTRTFHASPITRFPRKDTQDKDSLKPESTEYSKSGSDDAAAQGDAAFDPSTTTPEGATAQAEQESGEGQSSLNASPGNSEVSDFKTENQTENSPATDKSSGAGSAPKAGGNKSG</sequence>
<gene>
    <name evidence="1" type="ORF">LTS18_012384</name>
</gene>